<name>A0A972JK10_9GAMM</name>
<gene>
    <name evidence="1" type="ORF">HC757_11135</name>
</gene>
<proteinExistence type="predicted"/>
<protein>
    <submittedName>
        <fullName evidence="1">SapC family protein</fullName>
    </submittedName>
</protein>
<evidence type="ECO:0000313" key="1">
    <source>
        <dbReference type="EMBL" id="NMH65720.1"/>
    </source>
</evidence>
<dbReference type="AlphaFoldDB" id="A0A972JK10"/>
<organism evidence="1 2">
    <name type="scientific">Shewanella salipaludis</name>
    <dbReference type="NCBI Taxonomy" id="2723052"/>
    <lineage>
        <taxon>Bacteria</taxon>
        <taxon>Pseudomonadati</taxon>
        <taxon>Pseudomonadota</taxon>
        <taxon>Gammaproteobacteria</taxon>
        <taxon>Alteromonadales</taxon>
        <taxon>Shewanellaceae</taxon>
        <taxon>Shewanella</taxon>
    </lineage>
</organism>
<keyword evidence="2" id="KW-1185">Reference proteome</keyword>
<evidence type="ECO:0000313" key="2">
    <source>
        <dbReference type="Proteomes" id="UP000737113"/>
    </source>
</evidence>
<dbReference type="InterPro" id="IPR010836">
    <property type="entry name" value="SapC"/>
</dbReference>
<accession>A0A972JK10</accession>
<sequence>MNKHVLLNNIDHKDLKIITARSAEYGDNQWFSVTFPAEFRSLQAHYPIFFHKDQTTGQFFAVALHGFQHKENLFLNADGWQSSYIPLTLRRQPFLIGLQTVHEDGLELKQRVIHIDMNSPRISSTQGEPLFHPYGGNTQYLDDIGDMLETIHHGLIDGQTFIDALLEHELLESFSLDITLDNGQQHQMIGFYTINEDTLAELPPEALAQLHRKGYLQAIYMTLASQSRVRNLLDLKNARQ</sequence>
<dbReference type="Proteomes" id="UP000737113">
    <property type="component" value="Unassembled WGS sequence"/>
</dbReference>
<dbReference type="Pfam" id="PF07277">
    <property type="entry name" value="SapC"/>
    <property type="match status" value="1"/>
</dbReference>
<dbReference type="RefSeq" id="WP_169564449.1">
    <property type="nucleotide sequence ID" value="NZ_JAAXYH010000007.1"/>
</dbReference>
<reference evidence="1" key="1">
    <citation type="submission" date="2020-04" db="EMBL/GenBank/DDBJ databases">
        <title>Description of Shewanella salipaludis sp. nov., isolated from a salt marsh.</title>
        <authorList>
            <person name="Park S."/>
            <person name="Yoon J.-H."/>
        </authorList>
    </citation>
    <scope>NUCLEOTIDE SEQUENCE</scope>
    <source>
        <strain evidence="1">SHSM-M6</strain>
    </source>
</reference>
<comment type="caution">
    <text evidence="1">The sequence shown here is derived from an EMBL/GenBank/DDBJ whole genome shotgun (WGS) entry which is preliminary data.</text>
</comment>
<dbReference type="EMBL" id="JAAXYH010000007">
    <property type="protein sequence ID" value="NMH65720.1"/>
    <property type="molecule type" value="Genomic_DNA"/>
</dbReference>